<sequence>MVQVFYTSITNETSKSLIAPMLNSLVGRQNWHIDLGDCDKVLRIETGHDYSLEIITAIQNLGFDCIPMSFCLN</sequence>
<reference evidence="1" key="2">
    <citation type="submission" date="2020-09" db="EMBL/GenBank/DDBJ databases">
        <authorList>
            <person name="Sun Q."/>
            <person name="Zhou Y."/>
        </authorList>
    </citation>
    <scope>NUCLEOTIDE SEQUENCE</scope>
    <source>
        <strain evidence="1">CGMCC 1.15290</strain>
    </source>
</reference>
<evidence type="ECO:0000313" key="2">
    <source>
        <dbReference type="Proteomes" id="UP000627292"/>
    </source>
</evidence>
<evidence type="ECO:0000313" key="1">
    <source>
        <dbReference type="EMBL" id="GGH63214.1"/>
    </source>
</evidence>
<dbReference type="AlphaFoldDB" id="A0A917ITQ4"/>
<accession>A0A917ITQ4</accession>
<name>A0A917ITQ4_9BACT</name>
<keyword evidence="2" id="KW-1185">Reference proteome</keyword>
<reference evidence="1" key="1">
    <citation type="journal article" date="2014" name="Int. J. Syst. Evol. Microbiol.">
        <title>Complete genome sequence of Corynebacterium casei LMG S-19264T (=DSM 44701T), isolated from a smear-ripened cheese.</title>
        <authorList>
            <consortium name="US DOE Joint Genome Institute (JGI-PGF)"/>
            <person name="Walter F."/>
            <person name="Albersmeier A."/>
            <person name="Kalinowski J."/>
            <person name="Ruckert C."/>
        </authorList>
    </citation>
    <scope>NUCLEOTIDE SEQUENCE</scope>
    <source>
        <strain evidence="1">CGMCC 1.15290</strain>
    </source>
</reference>
<dbReference type="RefSeq" id="WP_188951301.1">
    <property type="nucleotide sequence ID" value="NZ_BMIB01000002.1"/>
</dbReference>
<organism evidence="1 2">
    <name type="scientific">Filimonas zeae</name>
    <dbReference type="NCBI Taxonomy" id="1737353"/>
    <lineage>
        <taxon>Bacteria</taxon>
        <taxon>Pseudomonadati</taxon>
        <taxon>Bacteroidota</taxon>
        <taxon>Chitinophagia</taxon>
        <taxon>Chitinophagales</taxon>
        <taxon>Chitinophagaceae</taxon>
        <taxon>Filimonas</taxon>
    </lineage>
</organism>
<dbReference type="Proteomes" id="UP000627292">
    <property type="component" value="Unassembled WGS sequence"/>
</dbReference>
<dbReference type="EMBL" id="BMIB01000002">
    <property type="protein sequence ID" value="GGH63214.1"/>
    <property type="molecule type" value="Genomic_DNA"/>
</dbReference>
<protein>
    <submittedName>
        <fullName evidence="1">Uncharacterized protein</fullName>
    </submittedName>
</protein>
<proteinExistence type="predicted"/>
<gene>
    <name evidence="1" type="ORF">GCM10011379_13860</name>
</gene>
<comment type="caution">
    <text evidence="1">The sequence shown here is derived from an EMBL/GenBank/DDBJ whole genome shotgun (WGS) entry which is preliminary data.</text>
</comment>